<gene>
    <name evidence="3" type="ORF">UT61_C0068G0002</name>
</gene>
<dbReference type="SUPFAM" id="SSF55961">
    <property type="entry name" value="Bet v1-like"/>
    <property type="match status" value="1"/>
</dbReference>
<dbReference type="AlphaFoldDB" id="A0A0G0PHU9"/>
<name>A0A0G0PHU9_9BACT</name>
<dbReference type="Pfam" id="PF08327">
    <property type="entry name" value="AHSA1"/>
    <property type="match status" value="1"/>
</dbReference>
<dbReference type="InterPro" id="IPR013538">
    <property type="entry name" value="ASHA1/2-like_C"/>
</dbReference>
<comment type="similarity">
    <text evidence="1">Belongs to the AHA1 family.</text>
</comment>
<reference evidence="3 4" key="1">
    <citation type="journal article" date="2015" name="Nature">
        <title>rRNA introns, odd ribosomes, and small enigmatic genomes across a large radiation of phyla.</title>
        <authorList>
            <person name="Brown C.T."/>
            <person name="Hug L.A."/>
            <person name="Thomas B.C."/>
            <person name="Sharon I."/>
            <person name="Castelle C.J."/>
            <person name="Singh A."/>
            <person name="Wilkins M.J."/>
            <person name="Williams K.H."/>
            <person name="Banfield J.F."/>
        </authorList>
    </citation>
    <scope>NUCLEOTIDE SEQUENCE [LARGE SCALE GENOMIC DNA]</scope>
</reference>
<dbReference type="EMBL" id="LBXL01000068">
    <property type="protein sequence ID" value="KKR27724.1"/>
    <property type="molecule type" value="Genomic_DNA"/>
</dbReference>
<organism evidence="3 4">
    <name type="scientific">Candidatus Woesebacteria bacterium GW2011_GWA1_39_8</name>
    <dbReference type="NCBI Taxonomy" id="1618552"/>
    <lineage>
        <taxon>Bacteria</taxon>
        <taxon>Candidatus Woeseibacteriota</taxon>
    </lineage>
</organism>
<accession>A0A0G0PHU9</accession>
<evidence type="ECO:0000313" key="3">
    <source>
        <dbReference type="EMBL" id="KKR27724.1"/>
    </source>
</evidence>
<dbReference type="Proteomes" id="UP000034793">
    <property type="component" value="Unassembled WGS sequence"/>
</dbReference>
<sequence>MKTIKLKYYIEAPIHDVWDALTNAHTIFSWSGQAAEMSENVGTKFSMWEGDIYGKITASRKEVMLVQDWFMREWINPSRVTFDLTIKGKGTEIDLTHENIPDADEKLIREGWDLHYLGHIKDYLEKHVI</sequence>
<evidence type="ECO:0000313" key="4">
    <source>
        <dbReference type="Proteomes" id="UP000034793"/>
    </source>
</evidence>
<dbReference type="InterPro" id="IPR023393">
    <property type="entry name" value="START-like_dom_sf"/>
</dbReference>
<dbReference type="Gene3D" id="3.30.530.20">
    <property type="match status" value="1"/>
</dbReference>
<feature type="domain" description="Activator of Hsp90 ATPase homologue 1/2-like C-terminal" evidence="2">
    <location>
        <begin position="12"/>
        <end position="125"/>
    </location>
</feature>
<protein>
    <submittedName>
        <fullName evidence="3">Activator of Hsp90 ATPase 1 family protein</fullName>
    </submittedName>
</protein>
<comment type="caution">
    <text evidence="3">The sequence shown here is derived from an EMBL/GenBank/DDBJ whole genome shotgun (WGS) entry which is preliminary data.</text>
</comment>
<evidence type="ECO:0000259" key="2">
    <source>
        <dbReference type="Pfam" id="PF08327"/>
    </source>
</evidence>
<proteinExistence type="inferred from homology"/>
<evidence type="ECO:0000256" key="1">
    <source>
        <dbReference type="ARBA" id="ARBA00006817"/>
    </source>
</evidence>